<dbReference type="SUPFAM" id="SSF56112">
    <property type="entry name" value="Protein kinase-like (PK-like)"/>
    <property type="match status" value="1"/>
</dbReference>
<accession>X1ATM0</accession>
<reference evidence="1" key="1">
    <citation type="journal article" date="2014" name="Front. Microbiol.">
        <title>High frequency of phylogenetically diverse reductive dehalogenase-homologous genes in deep subseafloor sedimentary metagenomes.</title>
        <authorList>
            <person name="Kawai M."/>
            <person name="Futagami T."/>
            <person name="Toyoda A."/>
            <person name="Takaki Y."/>
            <person name="Nishi S."/>
            <person name="Hori S."/>
            <person name="Arai W."/>
            <person name="Tsubouchi T."/>
            <person name="Morono Y."/>
            <person name="Uchiyama I."/>
            <person name="Ito T."/>
            <person name="Fujiyama A."/>
            <person name="Inagaki F."/>
            <person name="Takami H."/>
        </authorList>
    </citation>
    <scope>NUCLEOTIDE SEQUENCE</scope>
    <source>
        <strain evidence="1">Expedition CK06-06</strain>
    </source>
</reference>
<dbReference type="EMBL" id="BART01018127">
    <property type="protein sequence ID" value="GAG86249.1"/>
    <property type="molecule type" value="Genomic_DNA"/>
</dbReference>
<evidence type="ECO:0000313" key="1">
    <source>
        <dbReference type="EMBL" id="GAG86249.1"/>
    </source>
</evidence>
<sequence length="66" mass="7951">IYFASTGEFLFHPAPRKLEFLYKLVKEERIFKLNSQSIQLNNLVNEMLIFNPNIRIKVDEILDFYE</sequence>
<organism evidence="1">
    <name type="scientific">marine sediment metagenome</name>
    <dbReference type="NCBI Taxonomy" id="412755"/>
    <lineage>
        <taxon>unclassified sequences</taxon>
        <taxon>metagenomes</taxon>
        <taxon>ecological metagenomes</taxon>
    </lineage>
</organism>
<protein>
    <recommendedName>
        <fullName evidence="2">Protein kinase domain-containing protein</fullName>
    </recommendedName>
</protein>
<evidence type="ECO:0008006" key="2">
    <source>
        <dbReference type="Google" id="ProtNLM"/>
    </source>
</evidence>
<name>X1ATM0_9ZZZZ</name>
<proteinExistence type="predicted"/>
<gene>
    <name evidence="1" type="ORF">S01H4_34274</name>
</gene>
<feature type="non-terminal residue" evidence="1">
    <location>
        <position position="1"/>
    </location>
</feature>
<dbReference type="AlphaFoldDB" id="X1ATM0"/>
<comment type="caution">
    <text evidence="1">The sequence shown here is derived from an EMBL/GenBank/DDBJ whole genome shotgun (WGS) entry which is preliminary data.</text>
</comment>
<dbReference type="InterPro" id="IPR011009">
    <property type="entry name" value="Kinase-like_dom_sf"/>
</dbReference>